<dbReference type="SUPFAM" id="SSF51366">
    <property type="entry name" value="Ribulose-phoshate binding barrel"/>
    <property type="match status" value="1"/>
</dbReference>
<dbReference type="Gene3D" id="3.20.20.70">
    <property type="entry name" value="Aldolase class I"/>
    <property type="match status" value="1"/>
</dbReference>
<evidence type="ECO:0000256" key="10">
    <source>
        <dbReference type="RuleBase" id="RU003662"/>
    </source>
</evidence>
<dbReference type="RefSeq" id="WP_121204374.1">
    <property type="nucleotide sequence ID" value="NZ_RBZP01000007.1"/>
</dbReference>
<comment type="function">
    <text evidence="1 9">The alpha subunit is responsible for the aldol cleavage of indoleglycerol phosphate to indole and glyceraldehyde 3-phosphate.</text>
</comment>
<comment type="subunit">
    <text evidence="3 9">Tetramer of two alpha and two beta chains.</text>
</comment>
<dbReference type="PANTHER" id="PTHR43406">
    <property type="entry name" value="TRYPTOPHAN SYNTHASE, ALPHA CHAIN"/>
    <property type="match status" value="1"/>
</dbReference>
<dbReference type="GO" id="GO:0004834">
    <property type="term" value="F:tryptophan synthase activity"/>
    <property type="evidence" value="ECO:0007669"/>
    <property type="project" value="UniProtKB-UniRule"/>
</dbReference>
<dbReference type="InterPro" id="IPR013785">
    <property type="entry name" value="Aldolase_TIM"/>
</dbReference>
<evidence type="ECO:0000256" key="3">
    <source>
        <dbReference type="ARBA" id="ARBA00011270"/>
    </source>
</evidence>
<proteinExistence type="inferred from homology"/>
<feature type="active site" description="Proton acceptor" evidence="9">
    <location>
        <position position="62"/>
    </location>
</feature>
<dbReference type="PROSITE" id="PS00167">
    <property type="entry name" value="TRP_SYNTHASE_ALPHA"/>
    <property type="match status" value="1"/>
</dbReference>
<evidence type="ECO:0000256" key="7">
    <source>
        <dbReference type="ARBA" id="ARBA00023239"/>
    </source>
</evidence>
<evidence type="ECO:0000256" key="9">
    <source>
        <dbReference type="HAMAP-Rule" id="MF_00131"/>
    </source>
</evidence>
<comment type="similarity">
    <text evidence="9 10">Belongs to the TrpA family.</text>
</comment>
<evidence type="ECO:0000256" key="8">
    <source>
        <dbReference type="ARBA" id="ARBA00049047"/>
    </source>
</evidence>
<keyword evidence="5 9" id="KW-0822">Tryptophan biosynthesis</keyword>
<dbReference type="EC" id="4.2.1.20" evidence="9"/>
<reference evidence="11 12" key="1">
    <citation type="journal article" date="2016" name="Int. J. Syst. Evol. Microbiol.">
        <title>Oceanobacillus halophilus sp. nov., a novel moderately halophilic bacterium from a hypersaline lake.</title>
        <authorList>
            <person name="Amoozegar M.A."/>
            <person name="Bagheri M."/>
            <person name="Makhdoumi A."/>
            <person name="Nikou M.M."/>
            <person name="Fazeli S.A.S."/>
            <person name="Schumann P."/>
            <person name="Sproer C."/>
            <person name="Sanchez-Porro C."/>
            <person name="Ventosa A."/>
        </authorList>
    </citation>
    <scope>NUCLEOTIDE SEQUENCE [LARGE SCALE GENOMIC DNA]</scope>
    <source>
        <strain evidence="11 12">DSM 23996</strain>
    </source>
</reference>
<comment type="caution">
    <text evidence="11">The sequence shown here is derived from an EMBL/GenBank/DDBJ whole genome shotgun (WGS) entry which is preliminary data.</text>
</comment>
<evidence type="ECO:0000256" key="4">
    <source>
        <dbReference type="ARBA" id="ARBA00022605"/>
    </source>
</evidence>
<dbReference type="HAMAP" id="MF_00131">
    <property type="entry name" value="Trp_synth_alpha"/>
    <property type="match status" value="1"/>
</dbReference>
<evidence type="ECO:0000313" key="11">
    <source>
        <dbReference type="EMBL" id="RKQ33212.1"/>
    </source>
</evidence>
<evidence type="ECO:0000256" key="5">
    <source>
        <dbReference type="ARBA" id="ARBA00022822"/>
    </source>
</evidence>
<dbReference type="UniPathway" id="UPA00035">
    <property type="reaction ID" value="UER00044"/>
</dbReference>
<accession>A0A495A2A1</accession>
<protein>
    <recommendedName>
        <fullName evidence="9">Tryptophan synthase alpha chain</fullName>
        <ecNumber evidence="9">4.2.1.20</ecNumber>
    </recommendedName>
</protein>
<comment type="catalytic activity">
    <reaction evidence="8 9">
        <text>(1S,2R)-1-C-(indol-3-yl)glycerol 3-phosphate + L-serine = D-glyceraldehyde 3-phosphate + L-tryptophan + H2O</text>
        <dbReference type="Rhea" id="RHEA:10532"/>
        <dbReference type="ChEBI" id="CHEBI:15377"/>
        <dbReference type="ChEBI" id="CHEBI:33384"/>
        <dbReference type="ChEBI" id="CHEBI:57912"/>
        <dbReference type="ChEBI" id="CHEBI:58866"/>
        <dbReference type="ChEBI" id="CHEBI:59776"/>
        <dbReference type="EC" id="4.2.1.20"/>
    </reaction>
</comment>
<dbReference type="NCBIfam" id="TIGR00262">
    <property type="entry name" value="trpA"/>
    <property type="match status" value="1"/>
</dbReference>
<dbReference type="AlphaFoldDB" id="A0A495A2A1"/>
<keyword evidence="6 9" id="KW-0057">Aromatic amino acid biosynthesis</keyword>
<dbReference type="InterPro" id="IPR011060">
    <property type="entry name" value="RibuloseP-bd_barrel"/>
</dbReference>
<evidence type="ECO:0000313" key="12">
    <source>
        <dbReference type="Proteomes" id="UP000269301"/>
    </source>
</evidence>
<dbReference type="InterPro" id="IPR002028">
    <property type="entry name" value="Trp_synthase_suA"/>
</dbReference>
<dbReference type="InterPro" id="IPR018204">
    <property type="entry name" value="Trp_synthase_alpha_AS"/>
</dbReference>
<evidence type="ECO:0000256" key="1">
    <source>
        <dbReference type="ARBA" id="ARBA00003365"/>
    </source>
</evidence>
<dbReference type="GO" id="GO:0005829">
    <property type="term" value="C:cytosol"/>
    <property type="evidence" value="ECO:0007669"/>
    <property type="project" value="TreeGrafter"/>
</dbReference>
<dbReference type="CDD" id="cd04724">
    <property type="entry name" value="Tryptophan_synthase_alpha"/>
    <property type="match status" value="1"/>
</dbReference>
<dbReference type="EMBL" id="RBZP01000007">
    <property type="protein sequence ID" value="RKQ33212.1"/>
    <property type="molecule type" value="Genomic_DNA"/>
</dbReference>
<dbReference type="Pfam" id="PF00290">
    <property type="entry name" value="Trp_syntA"/>
    <property type="match status" value="1"/>
</dbReference>
<keyword evidence="7 9" id="KW-0456">Lyase</keyword>
<dbReference type="OrthoDB" id="9804578at2"/>
<keyword evidence="4 9" id="KW-0028">Amino-acid biosynthesis</keyword>
<keyword evidence="12" id="KW-1185">Reference proteome</keyword>
<feature type="active site" description="Proton acceptor" evidence="9">
    <location>
        <position position="51"/>
    </location>
</feature>
<evidence type="ECO:0000256" key="6">
    <source>
        <dbReference type="ARBA" id="ARBA00023141"/>
    </source>
</evidence>
<comment type="pathway">
    <text evidence="2 9">Amino-acid biosynthesis; L-tryptophan biosynthesis; L-tryptophan from chorismate: step 5/5.</text>
</comment>
<dbReference type="Proteomes" id="UP000269301">
    <property type="component" value="Unassembled WGS sequence"/>
</dbReference>
<dbReference type="PANTHER" id="PTHR43406:SF1">
    <property type="entry name" value="TRYPTOPHAN SYNTHASE ALPHA CHAIN, CHLOROPLASTIC"/>
    <property type="match status" value="1"/>
</dbReference>
<name>A0A495A2A1_9BACI</name>
<dbReference type="FunFam" id="3.20.20.70:FF:000037">
    <property type="entry name" value="Tryptophan synthase alpha chain"/>
    <property type="match status" value="1"/>
</dbReference>
<sequence>MGKAKLEHTLQQKLTDNQNLFVPYIMAGDGGLGILEERISFLAESGASAIELGIPFTDPVADGPTIQDAGKRALENGTSLKAVLEILYSFKEKRSVPIILMTYMNPIYSYGVEQFAIDCDKSGVDGVIIPDLPMEEEGMVADKLTESDIAFIRLAAMTSPEHRLAEIANRSEGFLYAVSVLGTTGARKAHSNDVHTYLETLKKHSSVPVLAGFGVSAVEQARELSSYCDGVIVGSKIVDLFNDGKTSDVRALIEGSIHPESKARAR</sequence>
<organism evidence="11 12">
    <name type="scientific">Oceanobacillus halophilus</name>
    <dbReference type="NCBI Taxonomy" id="930130"/>
    <lineage>
        <taxon>Bacteria</taxon>
        <taxon>Bacillati</taxon>
        <taxon>Bacillota</taxon>
        <taxon>Bacilli</taxon>
        <taxon>Bacillales</taxon>
        <taxon>Bacillaceae</taxon>
        <taxon>Oceanobacillus</taxon>
    </lineage>
</organism>
<evidence type="ECO:0000256" key="2">
    <source>
        <dbReference type="ARBA" id="ARBA00004733"/>
    </source>
</evidence>
<gene>
    <name evidence="9" type="primary">trpA</name>
    <name evidence="11" type="ORF">D8M06_10570</name>
</gene>